<name>A0A329SE90_9STRA</name>
<evidence type="ECO:0000313" key="3">
    <source>
        <dbReference type="Proteomes" id="UP000251314"/>
    </source>
</evidence>
<reference evidence="1" key="2">
    <citation type="submission" date="2018-10" db="EMBL/GenBank/DDBJ databases">
        <title>Effector identification in a new, highly contiguous assembly of the strawberry crown rot pathogen Phytophthora cactorum.</title>
        <authorList>
            <person name="Armitage A.D."/>
            <person name="Nellist C.F."/>
            <person name="Bates H."/>
            <person name="Vickerstaff R.J."/>
            <person name="Harrison R.J."/>
        </authorList>
    </citation>
    <scope>NUCLEOTIDE SEQUENCE</scope>
    <source>
        <strain evidence="1">4040</strain>
    </source>
</reference>
<dbReference type="EMBL" id="MJFZ01000179">
    <property type="protein sequence ID" value="RAW35115.1"/>
    <property type="molecule type" value="Genomic_DNA"/>
</dbReference>
<dbReference type="AlphaFoldDB" id="A0A329SE90"/>
<dbReference type="Proteomes" id="UP000251314">
    <property type="component" value="Unassembled WGS sequence"/>
</dbReference>
<keyword evidence="3" id="KW-1185">Reference proteome</keyword>
<reference evidence="2 3" key="1">
    <citation type="submission" date="2018-01" db="EMBL/GenBank/DDBJ databases">
        <title>Draft genome of the strawberry crown rot pathogen Phytophthora cactorum.</title>
        <authorList>
            <person name="Armitage A.D."/>
            <person name="Lysoe E."/>
            <person name="Nellist C.F."/>
            <person name="Harrison R.J."/>
            <person name="Brurberg M.B."/>
        </authorList>
    </citation>
    <scope>NUCLEOTIDE SEQUENCE [LARGE SCALE GENOMIC DNA]</scope>
    <source>
        <strain evidence="2 3">10300</strain>
    </source>
</reference>
<comment type="caution">
    <text evidence="2">The sequence shown here is derived from an EMBL/GenBank/DDBJ whole genome shotgun (WGS) entry which is preliminary data.</text>
</comment>
<dbReference type="VEuPathDB" id="FungiDB:PC110_g8586"/>
<dbReference type="EMBL" id="RCMK01000264">
    <property type="protein sequence ID" value="KAG2940046.1"/>
    <property type="molecule type" value="Genomic_DNA"/>
</dbReference>
<proteinExistence type="predicted"/>
<sequence>MPFFKRIFCQFDNSGIPTICYAVRDSQAKGDALVPHRASQDGFQTGNWSRHQLRDASTARSLANSDLISELAVAAALNAYKPGIVSGPGRLGNDWYRSAGTNLAADFQKLV</sequence>
<evidence type="ECO:0000313" key="2">
    <source>
        <dbReference type="EMBL" id="RAW35115.1"/>
    </source>
</evidence>
<gene>
    <name evidence="2" type="ORF">PC110_g8586</name>
    <name evidence="1" type="ORF">PC117_g10697</name>
</gene>
<protein>
    <submittedName>
        <fullName evidence="2">Uncharacterized protein</fullName>
    </submittedName>
</protein>
<evidence type="ECO:0000313" key="1">
    <source>
        <dbReference type="EMBL" id="KAG2940046.1"/>
    </source>
</evidence>
<organism evidence="2 3">
    <name type="scientific">Phytophthora cactorum</name>
    <dbReference type="NCBI Taxonomy" id="29920"/>
    <lineage>
        <taxon>Eukaryota</taxon>
        <taxon>Sar</taxon>
        <taxon>Stramenopiles</taxon>
        <taxon>Oomycota</taxon>
        <taxon>Peronosporomycetes</taxon>
        <taxon>Peronosporales</taxon>
        <taxon>Peronosporaceae</taxon>
        <taxon>Phytophthora</taxon>
    </lineage>
</organism>
<dbReference type="Proteomes" id="UP000736787">
    <property type="component" value="Unassembled WGS sequence"/>
</dbReference>
<accession>A0A329SE90</accession>